<protein>
    <submittedName>
        <fullName evidence="1">Uncharacterized protein</fullName>
    </submittedName>
</protein>
<reference evidence="1" key="1">
    <citation type="submission" date="2015-11" db="EMBL/GenBank/DDBJ databases">
        <title>De novo transcriptome assembly of four potential Pierce s Disease insect vectors from Arizona vineyards.</title>
        <authorList>
            <person name="Tassone E.E."/>
        </authorList>
    </citation>
    <scope>NUCLEOTIDE SEQUENCE</scope>
</reference>
<proteinExistence type="predicted"/>
<gene>
    <name evidence="1" type="ORF">g.32728</name>
</gene>
<feature type="non-terminal residue" evidence="1">
    <location>
        <position position="1"/>
    </location>
</feature>
<sequence length="101" mass="10959">TVRTRSTSVVHTCSNSPFVHQDSPTRPGSLDMVSECPLISSPESTVRTRSTSVVHICSSSHFVHQDCPTQPGSLDMVPECALSILSIEHSENTLNKCSSYL</sequence>
<dbReference type="AlphaFoldDB" id="A0A1B6KTR2"/>
<dbReference type="EMBL" id="GEBQ01025186">
    <property type="protein sequence ID" value="JAT14791.1"/>
    <property type="molecule type" value="Transcribed_RNA"/>
</dbReference>
<name>A0A1B6KTR2_9HEMI</name>
<evidence type="ECO:0000313" key="1">
    <source>
        <dbReference type="EMBL" id="JAT14791.1"/>
    </source>
</evidence>
<accession>A0A1B6KTR2</accession>
<organism evidence="1">
    <name type="scientific">Graphocephala atropunctata</name>
    <dbReference type="NCBI Taxonomy" id="36148"/>
    <lineage>
        <taxon>Eukaryota</taxon>
        <taxon>Metazoa</taxon>
        <taxon>Ecdysozoa</taxon>
        <taxon>Arthropoda</taxon>
        <taxon>Hexapoda</taxon>
        <taxon>Insecta</taxon>
        <taxon>Pterygota</taxon>
        <taxon>Neoptera</taxon>
        <taxon>Paraneoptera</taxon>
        <taxon>Hemiptera</taxon>
        <taxon>Auchenorrhyncha</taxon>
        <taxon>Membracoidea</taxon>
        <taxon>Cicadellidae</taxon>
        <taxon>Cicadellinae</taxon>
        <taxon>Cicadellini</taxon>
        <taxon>Graphocephala</taxon>
    </lineage>
</organism>